<dbReference type="PROSITE" id="PS50053">
    <property type="entry name" value="UBIQUITIN_2"/>
    <property type="match status" value="1"/>
</dbReference>
<dbReference type="PANTHER" id="PTHR13609">
    <property type="entry name" value="UBIQUITIN DOMAIN CONTAINING 1 PROTEIN-RELATED"/>
    <property type="match status" value="1"/>
</dbReference>
<evidence type="ECO:0000259" key="1">
    <source>
        <dbReference type="PROSITE" id="PS50053"/>
    </source>
</evidence>
<gene>
    <name evidence="2" type="ORF">SteCoe_21629</name>
</gene>
<evidence type="ECO:0000313" key="2">
    <source>
        <dbReference type="EMBL" id="OMJ78524.1"/>
    </source>
</evidence>
<dbReference type="CDD" id="cd17039">
    <property type="entry name" value="Ubl_ubiquitin_like"/>
    <property type="match status" value="1"/>
</dbReference>
<feature type="domain" description="Ubiquitin-like" evidence="1">
    <location>
        <begin position="142"/>
        <end position="211"/>
    </location>
</feature>
<accession>A0A1R2BP67</accession>
<dbReference type="InterPro" id="IPR038169">
    <property type="entry name" value="DC-UbP/UBTD2_N_sf"/>
</dbReference>
<keyword evidence="3" id="KW-1185">Reference proteome</keyword>
<dbReference type="Proteomes" id="UP000187209">
    <property type="component" value="Unassembled WGS sequence"/>
</dbReference>
<dbReference type="Gene3D" id="3.10.20.90">
    <property type="entry name" value="Phosphatidylinositol 3-kinase Catalytic Subunit, Chain A, domain 1"/>
    <property type="match status" value="1"/>
</dbReference>
<dbReference type="Gene3D" id="1.20.225.20">
    <property type="entry name" value="Ub domain-containing protein, DC-UbP/UBTD2, N-terminal domain"/>
    <property type="match status" value="1"/>
</dbReference>
<dbReference type="AlphaFoldDB" id="A0A1R2BP67"/>
<dbReference type="Pfam" id="PF16455">
    <property type="entry name" value="UBD"/>
    <property type="match status" value="1"/>
</dbReference>
<dbReference type="InterPro" id="IPR032752">
    <property type="entry name" value="DC-UbP/UBTD2_N"/>
</dbReference>
<organism evidence="2 3">
    <name type="scientific">Stentor coeruleus</name>
    <dbReference type="NCBI Taxonomy" id="5963"/>
    <lineage>
        <taxon>Eukaryota</taxon>
        <taxon>Sar</taxon>
        <taxon>Alveolata</taxon>
        <taxon>Ciliophora</taxon>
        <taxon>Postciliodesmatophora</taxon>
        <taxon>Heterotrichea</taxon>
        <taxon>Heterotrichida</taxon>
        <taxon>Stentoridae</taxon>
        <taxon>Stentor</taxon>
    </lineage>
</organism>
<name>A0A1R2BP67_9CILI</name>
<dbReference type="EMBL" id="MPUH01000517">
    <property type="protein sequence ID" value="OMJ78524.1"/>
    <property type="molecule type" value="Genomic_DNA"/>
</dbReference>
<dbReference type="Pfam" id="PF00240">
    <property type="entry name" value="ubiquitin"/>
    <property type="match status" value="1"/>
</dbReference>
<reference evidence="2 3" key="1">
    <citation type="submission" date="2016-11" db="EMBL/GenBank/DDBJ databases">
        <title>The macronuclear genome of Stentor coeruleus: a giant cell with tiny introns.</title>
        <authorList>
            <person name="Slabodnick M."/>
            <person name="Ruby J.G."/>
            <person name="Reiff S.B."/>
            <person name="Swart E.C."/>
            <person name="Gosai S."/>
            <person name="Prabakaran S."/>
            <person name="Witkowska E."/>
            <person name="Larue G.E."/>
            <person name="Fisher S."/>
            <person name="Freeman R.M."/>
            <person name="Gunawardena J."/>
            <person name="Chu W."/>
            <person name="Stover N.A."/>
            <person name="Gregory B.D."/>
            <person name="Nowacki M."/>
            <person name="Derisi J."/>
            <person name="Roy S.W."/>
            <person name="Marshall W.F."/>
            <person name="Sood P."/>
        </authorList>
    </citation>
    <scope>NUCLEOTIDE SEQUENCE [LARGE SCALE GENOMIC DNA]</scope>
    <source>
        <strain evidence="2">WM001</strain>
    </source>
</reference>
<dbReference type="InterPro" id="IPR029071">
    <property type="entry name" value="Ubiquitin-like_domsf"/>
</dbReference>
<evidence type="ECO:0000313" key="3">
    <source>
        <dbReference type="Proteomes" id="UP000187209"/>
    </source>
</evidence>
<sequence>MGNHCARSEPDDAVVKPKFSIGKDYKEIEGQFCGEGIKKTLAWRATITRMQLESKREEFWQSRTAGRRNIWLIIKNAMEADHETAALLLQMSGLILKSENICLLEDTNGNLYEIPTFMVNNPLCFSNEKKKAVPKQVIQENVEITVKIRKPGVTDDQKFTLNNLKTGQELKELYAENLSIPLENLRLFFGGKEMNYSNTLAAHCIQNEMVINSFIKSLESCKLSDNL</sequence>
<dbReference type="InterPro" id="IPR000626">
    <property type="entry name" value="Ubiquitin-like_dom"/>
</dbReference>
<dbReference type="InterPro" id="IPR039869">
    <property type="entry name" value="UBTD1/2"/>
</dbReference>
<comment type="caution">
    <text evidence="2">The sequence shown here is derived from an EMBL/GenBank/DDBJ whole genome shotgun (WGS) entry which is preliminary data.</text>
</comment>
<proteinExistence type="predicted"/>
<dbReference type="OrthoDB" id="286591at2759"/>
<dbReference type="SUPFAM" id="SSF54236">
    <property type="entry name" value="Ubiquitin-like"/>
    <property type="match status" value="1"/>
</dbReference>
<protein>
    <recommendedName>
        <fullName evidence="1">Ubiquitin-like domain-containing protein</fullName>
    </recommendedName>
</protein>